<dbReference type="Proteomes" id="UP001431783">
    <property type="component" value="Unassembled WGS sequence"/>
</dbReference>
<organism evidence="1 2">
    <name type="scientific">Henosepilachna vigintioctopunctata</name>
    <dbReference type="NCBI Taxonomy" id="420089"/>
    <lineage>
        <taxon>Eukaryota</taxon>
        <taxon>Metazoa</taxon>
        <taxon>Ecdysozoa</taxon>
        <taxon>Arthropoda</taxon>
        <taxon>Hexapoda</taxon>
        <taxon>Insecta</taxon>
        <taxon>Pterygota</taxon>
        <taxon>Neoptera</taxon>
        <taxon>Endopterygota</taxon>
        <taxon>Coleoptera</taxon>
        <taxon>Polyphaga</taxon>
        <taxon>Cucujiformia</taxon>
        <taxon>Coccinelloidea</taxon>
        <taxon>Coccinellidae</taxon>
        <taxon>Epilachninae</taxon>
        <taxon>Epilachnini</taxon>
        <taxon>Henosepilachna</taxon>
    </lineage>
</organism>
<gene>
    <name evidence="1" type="ORF">WA026_008308</name>
</gene>
<name>A0AAW1TRJ8_9CUCU</name>
<dbReference type="AlphaFoldDB" id="A0AAW1TRJ8"/>
<dbReference type="EMBL" id="JARQZJ010000003">
    <property type="protein sequence ID" value="KAK9870741.1"/>
    <property type="molecule type" value="Genomic_DNA"/>
</dbReference>
<protein>
    <submittedName>
        <fullName evidence="1">Uncharacterized protein</fullName>
    </submittedName>
</protein>
<proteinExistence type="predicted"/>
<comment type="caution">
    <text evidence="1">The sequence shown here is derived from an EMBL/GenBank/DDBJ whole genome shotgun (WGS) entry which is preliminary data.</text>
</comment>
<evidence type="ECO:0000313" key="1">
    <source>
        <dbReference type="EMBL" id="KAK9870741.1"/>
    </source>
</evidence>
<reference evidence="1 2" key="1">
    <citation type="submission" date="2023-03" db="EMBL/GenBank/DDBJ databases">
        <title>Genome insight into feeding habits of ladybird beetles.</title>
        <authorList>
            <person name="Li H.-S."/>
            <person name="Huang Y.-H."/>
            <person name="Pang H."/>
        </authorList>
    </citation>
    <scope>NUCLEOTIDE SEQUENCE [LARGE SCALE GENOMIC DNA]</scope>
    <source>
        <strain evidence="1">SYSU_2023b</strain>
        <tissue evidence="1">Whole body</tissue>
    </source>
</reference>
<sequence length="79" mass="8681">EVLPPGTQGIFRQKPEMPGMNDSLLGGYARAMTQSIGNIGNLLSKKMAATSSQPSIPWPNTQDDYELGKVIGKYFLNYF</sequence>
<feature type="non-terminal residue" evidence="1">
    <location>
        <position position="1"/>
    </location>
</feature>
<keyword evidence="2" id="KW-1185">Reference proteome</keyword>
<accession>A0AAW1TRJ8</accession>
<evidence type="ECO:0000313" key="2">
    <source>
        <dbReference type="Proteomes" id="UP001431783"/>
    </source>
</evidence>